<proteinExistence type="inferred from homology"/>
<evidence type="ECO:0000256" key="6">
    <source>
        <dbReference type="ARBA" id="ARBA00022705"/>
    </source>
</evidence>
<comment type="function">
    <text evidence="9">Confers DNA tethering and processivity to DNA polymerases and other proteins. Acts as a clamp, forming a ring around DNA (a reaction catalyzed by the clamp-loading complex) which diffuses in an ATP-independent manner freely and bidirectionally along dsDNA. Initially characterized for its ability to contact the catalytic subunit of DNA polymerase III (Pol III), a complex, multichain enzyme responsible for most of the replicative synthesis in bacteria; Pol III exhibits 3'-5' exonuclease proofreading activity. The beta chain is required for initiation of replication as well as for processivity of DNA replication.</text>
</comment>
<protein>
    <recommendedName>
        <fullName evidence="9">Beta sliding clamp</fullName>
    </recommendedName>
</protein>
<evidence type="ECO:0000259" key="12">
    <source>
        <dbReference type="Pfam" id="PF02768"/>
    </source>
</evidence>
<dbReference type="Pfam" id="PF02767">
    <property type="entry name" value="DNA_pol3_beta_2"/>
    <property type="match status" value="1"/>
</dbReference>
<dbReference type="SMART" id="SM00480">
    <property type="entry name" value="POL3Bc"/>
    <property type="match status" value="1"/>
</dbReference>
<dbReference type="PANTHER" id="PTHR30478:SF0">
    <property type="entry name" value="BETA SLIDING CLAMP"/>
    <property type="match status" value="1"/>
</dbReference>
<feature type="domain" description="DNA polymerase III beta sliding clamp N-terminal" evidence="10">
    <location>
        <begin position="1"/>
        <end position="118"/>
    </location>
</feature>
<dbReference type="CDD" id="cd00140">
    <property type="entry name" value="beta_clamp"/>
    <property type="match status" value="1"/>
</dbReference>
<reference evidence="13 14" key="1">
    <citation type="journal article" date="2015" name="Nature">
        <title>rRNA introns, odd ribosomes, and small enigmatic genomes across a large radiation of phyla.</title>
        <authorList>
            <person name="Brown C.T."/>
            <person name="Hug L.A."/>
            <person name="Thomas B.C."/>
            <person name="Sharon I."/>
            <person name="Castelle C.J."/>
            <person name="Singh A."/>
            <person name="Wilkins M.J."/>
            <person name="Williams K.H."/>
            <person name="Banfield J.F."/>
        </authorList>
    </citation>
    <scope>NUCLEOTIDE SEQUENCE [LARGE SCALE GENOMIC DNA]</scope>
</reference>
<dbReference type="PATRIC" id="fig|1618581.3.peg.279"/>
<keyword evidence="5 9" id="KW-0548">Nucleotidyltransferase</keyword>
<evidence type="ECO:0000256" key="2">
    <source>
        <dbReference type="ARBA" id="ARBA00010752"/>
    </source>
</evidence>
<dbReference type="AlphaFoldDB" id="A0A0G1MPZ2"/>
<evidence type="ECO:0000256" key="8">
    <source>
        <dbReference type="ARBA" id="ARBA00023125"/>
    </source>
</evidence>
<dbReference type="Gene3D" id="3.10.150.10">
    <property type="entry name" value="DNA Polymerase III, subunit A, domain 2"/>
    <property type="match status" value="1"/>
</dbReference>
<evidence type="ECO:0000259" key="11">
    <source>
        <dbReference type="Pfam" id="PF02767"/>
    </source>
</evidence>
<evidence type="ECO:0000256" key="1">
    <source>
        <dbReference type="ARBA" id="ARBA00004496"/>
    </source>
</evidence>
<dbReference type="PANTHER" id="PTHR30478">
    <property type="entry name" value="DNA POLYMERASE III SUBUNIT BETA"/>
    <property type="match status" value="1"/>
</dbReference>
<keyword evidence="8" id="KW-0238">DNA-binding</keyword>
<dbReference type="InterPro" id="IPR022637">
    <property type="entry name" value="DNA_polIII_beta_cen"/>
</dbReference>
<evidence type="ECO:0000256" key="3">
    <source>
        <dbReference type="ARBA" id="ARBA00022490"/>
    </source>
</evidence>
<keyword evidence="6 9" id="KW-0235">DNA replication</keyword>
<comment type="similarity">
    <text evidence="2 9">Belongs to the beta sliding clamp family.</text>
</comment>
<keyword evidence="3 9" id="KW-0963">Cytoplasm</keyword>
<dbReference type="GO" id="GO:0003887">
    <property type="term" value="F:DNA-directed DNA polymerase activity"/>
    <property type="evidence" value="ECO:0007669"/>
    <property type="project" value="UniProtKB-UniRule"/>
</dbReference>
<comment type="subunit">
    <text evidence="9">Forms a ring-shaped head-to-tail homodimer around DNA.</text>
</comment>
<dbReference type="InterPro" id="IPR001001">
    <property type="entry name" value="DNA_polIII_beta"/>
</dbReference>
<dbReference type="InterPro" id="IPR046938">
    <property type="entry name" value="DNA_clamp_sf"/>
</dbReference>
<gene>
    <name evidence="13" type="ORF">UX13_C0016G0001</name>
</gene>
<dbReference type="InterPro" id="IPR022634">
    <property type="entry name" value="DNA_polIII_beta_N"/>
</dbReference>
<dbReference type="Pfam" id="PF00712">
    <property type="entry name" value="DNA_pol3_beta"/>
    <property type="match status" value="1"/>
</dbReference>
<dbReference type="InterPro" id="IPR022635">
    <property type="entry name" value="DNA_polIII_beta_C"/>
</dbReference>
<dbReference type="NCBIfam" id="TIGR00663">
    <property type="entry name" value="dnan"/>
    <property type="match status" value="1"/>
</dbReference>
<evidence type="ECO:0000256" key="4">
    <source>
        <dbReference type="ARBA" id="ARBA00022679"/>
    </source>
</evidence>
<keyword evidence="4 9" id="KW-0808">Transferase</keyword>
<dbReference type="EMBL" id="LCLA01000016">
    <property type="protein sequence ID" value="KKU10244.1"/>
    <property type="molecule type" value="Genomic_DNA"/>
</dbReference>
<dbReference type="GO" id="GO:0003677">
    <property type="term" value="F:DNA binding"/>
    <property type="evidence" value="ECO:0007669"/>
    <property type="project" value="UniProtKB-UniRule"/>
</dbReference>
<organism evidence="13 14">
    <name type="scientific">Candidatus Woesebacteria bacterium GW2011_GWB1_45_5</name>
    <dbReference type="NCBI Taxonomy" id="1618581"/>
    <lineage>
        <taxon>Bacteria</taxon>
        <taxon>Candidatus Woeseibacteriota</taxon>
    </lineage>
</organism>
<evidence type="ECO:0000313" key="13">
    <source>
        <dbReference type="EMBL" id="KKU10244.1"/>
    </source>
</evidence>
<dbReference type="Gene3D" id="3.70.10.10">
    <property type="match status" value="1"/>
</dbReference>
<dbReference type="PIRSF" id="PIRSF000804">
    <property type="entry name" value="DNA_pol_III_b"/>
    <property type="match status" value="1"/>
</dbReference>
<sequence length="369" mass="40282">MKLTVLQESLQKALNTASRFASTRAQLPILGNILFAAHKTNVHLCSTNLEISVAVQIGAKVEKEGKISVPARVISELVANLPKDTLTIEVEKEQMKINSKGFSSTVLGMDPSDFPKIPSSIDKDKSLGVPKSQLVDALSQVIFAASVDETRPVLTGVLFILESGSLTLVATDGFRLSQKKIDIKGAKGGVKIVLPKLVLSELGRVETDTDIYLELNQKEKQAIFGLGDTVLTSRLLEGEYPDFEKIIPKKSEIQVFLDKDELLRAVKLASVFAREAANIVKLKILKDSVKVSAESGSSGSQETNVDAKIEGGARDFEIAFNYRFLEEFLNSIKGEEVKMEFSQVDKPGVFTDPTDSSYLHLIMPVKVQG</sequence>
<evidence type="ECO:0000256" key="9">
    <source>
        <dbReference type="PIRNR" id="PIRNR000804"/>
    </source>
</evidence>
<feature type="domain" description="DNA polymerase III beta sliding clamp C-terminal" evidence="12">
    <location>
        <begin position="245"/>
        <end position="365"/>
    </location>
</feature>
<dbReference type="GO" id="GO:0005737">
    <property type="term" value="C:cytoplasm"/>
    <property type="evidence" value="ECO:0007669"/>
    <property type="project" value="UniProtKB-SubCell"/>
</dbReference>
<feature type="domain" description="DNA polymerase III beta sliding clamp central" evidence="11">
    <location>
        <begin position="129"/>
        <end position="242"/>
    </location>
</feature>
<evidence type="ECO:0000256" key="5">
    <source>
        <dbReference type="ARBA" id="ARBA00022695"/>
    </source>
</evidence>
<keyword evidence="7 9" id="KW-0239">DNA-directed DNA polymerase</keyword>
<evidence type="ECO:0000259" key="10">
    <source>
        <dbReference type="Pfam" id="PF00712"/>
    </source>
</evidence>
<evidence type="ECO:0000313" key="14">
    <source>
        <dbReference type="Proteomes" id="UP000034329"/>
    </source>
</evidence>
<evidence type="ECO:0000256" key="7">
    <source>
        <dbReference type="ARBA" id="ARBA00022932"/>
    </source>
</evidence>
<name>A0A0G1MPZ2_9BACT</name>
<dbReference type="SUPFAM" id="SSF55979">
    <property type="entry name" value="DNA clamp"/>
    <property type="match status" value="3"/>
</dbReference>
<comment type="subcellular location">
    <subcellularLocation>
        <location evidence="1 9">Cytoplasm</location>
    </subcellularLocation>
</comment>
<dbReference type="GO" id="GO:0008408">
    <property type="term" value="F:3'-5' exonuclease activity"/>
    <property type="evidence" value="ECO:0007669"/>
    <property type="project" value="InterPro"/>
</dbReference>
<dbReference type="GO" id="GO:0009360">
    <property type="term" value="C:DNA polymerase III complex"/>
    <property type="evidence" value="ECO:0007669"/>
    <property type="project" value="InterPro"/>
</dbReference>
<dbReference type="Proteomes" id="UP000034329">
    <property type="component" value="Unassembled WGS sequence"/>
</dbReference>
<accession>A0A0G1MPZ2</accession>
<comment type="caution">
    <text evidence="13">The sequence shown here is derived from an EMBL/GenBank/DDBJ whole genome shotgun (WGS) entry which is preliminary data.</text>
</comment>
<dbReference type="Pfam" id="PF02768">
    <property type="entry name" value="DNA_pol3_beta_3"/>
    <property type="match status" value="1"/>
</dbReference>
<dbReference type="GO" id="GO:0006271">
    <property type="term" value="P:DNA strand elongation involved in DNA replication"/>
    <property type="evidence" value="ECO:0007669"/>
    <property type="project" value="TreeGrafter"/>
</dbReference>